<name>M0EBQ0_9EURY</name>
<feature type="transmembrane region" description="Helical" evidence="1">
    <location>
        <begin position="58"/>
        <end position="81"/>
    </location>
</feature>
<protein>
    <submittedName>
        <fullName evidence="2">Copper resistance protein d</fullName>
    </submittedName>
</protein>
<keyword evidence="1" id="KW-1133">Transmembrane helix</keyword>
<dbReference type="PATRIC" id="fig|1227465.4.peg.1830"/>
<gene>
    <name evidence="2" type="ORF">C463_09269</name>
</gene>
<evidence type="ECO:0000313" key="3">
    <source>
        <dbReference type="Proteomes" id="UP000011586"/>
    </source>
</evidence>
<keyword evidence="3" id="KW-1185">Reference proteome</keyword>
<organism evidence="2 3">
    <name type="scientific">Halorubrum californiense DSM 19288</name>
    <dbReference type="NCBI Taxonomy" id="1227465"/>
    <lineage>
        <taxon>Archaea</taxon>
        <taxon>Methanobacteriati</taxon>
        <taxon>Methanobacteriota</taxon>
        <taxon>Stenosarchaea group</taxon>
        <taxon>Halobacteria</taxon>
        <taxon>Halobacteriales</taxon>
        <taxon>Haloferacaceae</taxon>
        <taxon>Halorubrum</taxon>
    </lineage>
</organism>
<reference evidence="2 3" key="1">
    <citation type="journal article" date="2014" name="PLoS Genet.">
        <title>Phylogenetically driven sequencing of extremely halophilic archaea reveals strategies for static and dynamic osmo-response.</title>
        <authorList>
            <person name="Becker E.A."/>
            <person name="Seitzer P.M."/>
            <person name="Tritt A."/>
            <person name="Larsen D."/>
            <person name="Krusor M."/>
            <person name="Yao A.I."/>
            <person name="Wu D."/>
            <person name="Madern D."/>
            <person name="Eisen J.A."/>
            <person name="Darling A.E."/>
            <person name="Facciotti M.T."/>
        </authorList>
    </citation>
    <scope>NUCLEOTIDE SEQUENCE [LARGE SCALE GENOMIC DNA]</scope>
    <source>
        <strain evidence="2 3">DSM 19288</strain>
    </source>
</reference>
<dbReference type="AlphaFoldDB" id="M0EBQ0"/>
<feature type="transmembrane region" description="Helical" evidence="1">
    <location>
        <begin position="12"/>
        <end position="38"/>
    </location>
</feature>
<keyword evidence="1" id="KW-0812">Transmembrane</keyword>
<sequence>MPLSLPADPVLLTTAFVFHVLSGALWTGATLYVVYATLPRATDGTLGRDAFVDAAHRLLMITRWTGVVLPVTGTYMVWRLYTPLEVLVTTGQGWAVLAMLSLWGAMNGLVELGVLRMRREVDPDVGWGRYMTEGFPMDALAGAGSVPGGARLASVARPYLLASGGLAVLLLVDAALLAGGIPG</sequence>
<dbReference type="EMBL" id="AOJK01000041">
    <property type="protein sequence ID" value="ELZ43844.1"/>
    <property type="molecule type" value="Genomic_DNA"/>
</dbReference>
<feature type="transmembrane region" description="Helical" evidence="1">
    <location>
        <begin position="93"/>
        <end position="110"/>
    </location>
</feature>
<dbReference type="Proteomes" id="UP000011586">
    <property type="component" value="Unassembled WGS sequence"/>
</dbReference>
<comment type="caution">
    <text evidence="2">The sequence shown here is derived from an EMBL/GenBank/DDBJ whole genome shotgun (WGS) entry which is preliminary data.</text>
</comment>
<evidence type="ECO:0000313" key="2">
    <source>
        <dbReference type="EMBL" id="ELZ43844.1"/>
    </source>
</evidence>
<keyword evidence="1" id="KW-0472">Membrane</keyword>
<feature type="transmembrane region" description="Helical" evidence="1">
    <location>
        <begin position="159"/>
        <end position="181"/>
    </location>
</feature>
<proteinExistence type="predicted"/>
<evidence type="ECO:0000256" key="1">
    <source>
        <dbReference type="SAM" id="Phobius"/>
    </source>
</evidence>
<accession>M0EBQ0</accession>
<dbReference type="STRING" id="1227465.C463_09269"/>